<dbReference type="CDD" id="cd00257">
    <property type="entry name" value="beta-trefoil_FSCN-like"/>
    <property type="match status" value="1"/>
</dbReference>
<evidence type="ECO:0000313" key="3">
    <source>
        <dbReference type="EMBL" id="MFC5827006.1"/>
    </source>
</evidence>
<evidence type="ECO:0000259" key="2">
    <source>
        <dbReference type="Pfam" id="PF03372"/>
    </source>
</evidence>
<dbReference type="SUPFAM" id="SSF56219">
    <property type="entry name" value="DNase I-like"/>
    <property type="match status" value="1"/>
</dbReference>
<keyword evidence="3" id="KW-0378">Hydrolase</keyword>
<keyword evidence="3" id="KW-0540">Nuclease</keyword>
<dbReference type="InterPro" id="IPR005135">
    <property type="entry name" value="Endo/exonuclease/phosphatase"/>
</dbReference>
<accession>A0ABW1CRB1</accession>
<keyword evidence="4" id="KW-1185">Reference proteome</keyword>
<dbReference type="Pfam" id="PF03372">
    <property type="entry name" value="Exo_endo_phos"/>
    <property type="match status" value="1"/>
</dbReference>
<dbReference type="InterPro" id="IPR036691">
    <property type="entry name" value="Endo/exonu/phosph_ase_sf"/>
</dbReference>
<proteinExistence type="predicted"/>
<dbReference type="InterPro" id="IPR008999">
    <property type="entry name" value="Actin-crosslinking"/>
</dbReference>
<reference evidence="4" key="1">
    <citation type="journal article" date="2019" name="Int. J. Syst. Evol. Microbiol.">
        <title>The Global Catalogue of Microorganisms (GCM) 10K type strain sequencing project: providing services to taxonomists for standard genome sequencing and annotation.</title>
        <authorList>
            <consortium name="The Broad Institute Genomics Platform"/>
            <consortium name="The Broad Institute Genome Sequencing Center for Infectious Disease"/>
            <person name="Wu L."/>
            <person name="Ma J."/>
        </authorList>
    </citation>
    <scope>NUCLEOTIDE SEQUENCE [LARGE SCALE GENOMIC DNA]</scope>
    <source>
        <strain evidence="4">CCUG 53903</strain>
    </source>
</reference>
<comment type="caution">
    <text evidence="3">The sequence shown here is derived from an EMBL/GenBank/DDBJ whole genome shotgun (WGS) entry which is preliminary data.</text>
</comment>
<feature type="signal peptide" evidence="1">
    <location>
        <begin position="1"/>
        <end position="26"/>
    </location>
</feature>
<feature type="domain" description="Endonuclease/exonuclease/phosphatase" evidence="2">
    <location>
        <begin position="201"/>
        <end position="435"/>
    </location>
</feature>
<dbReference type="Proteomes" id="UP001596058">
    <property type="component" value="Unassembled WGS sequence"/>
</dbReference>
<dbReference type="Gene3D" id="2.80.10.50">
    <property type="match status" value="2"/>
</dbReference>
<protein>
    <submittedName>
        <fullName evidence="3">Endonuclease/exonuclease/phosphatase family protein</fullName>
    </submittedName>
</protein>
<keyword evidence="1" id="KW-0732">Signal</keyword>
<organism evidence="3 4">
    <name type="scientific">Nonomuraea insulae</name>
    <dbReference type="NCBI Taxonomy" id="1616787"/>
    <lineage>
        <taxon>Bacteria</taxon>
        <taxon>Bacillati</taxon>
        <taxon>Actinomycetota</taxon>
        <taxon>Actinomycetes</taxon>
        <taxon>Streptosporangiales</taxon>
        <taxon>Streptosporangiaceae</taxon>
        <taxon>Nonomuraea</taxon>
    </lineage>
</organism>
<feature type="chain" id="PRO_5045260210" evidence="1">
    <location>
        <begin position="27"/>
        <end position="446"/>
    </location>
</feature>
<keyword evidence="3" id="KW-0255">Endonuclease</keyword>
<evidence type="ECO:0000256" key="1">
    <source>
        <dbReference type="SAM" id="SignalP"/>
    </source>
</evidence>
<sequence length="446" mass="48061">MTTKALSVLCAVFLTLLLSPATQAQAADAATAKSAGRKYALLSEATGKYVTAELGLSGDQYGKLRATADRVSSGETFTLHTDTDGKTTALRQESNGRYVSAEFHDAGTHEGMLRARQDGSIGAWERFTLVPAGQGRYALKYTYDGQTRYVSAEADFSGADEGLLRARATAVGAWERFTLRELPYTATTSPAAPRARDVRVMSWNLCANNGDCPMYAKTESEFTIAVTSAAKTAGAPQVIFFQEFCEKLARPLELALEAQPGSGGWDVRFAPIQHQGSALPAQKTCAKNRGAYGVAVAVPEENTWYEAVELPSPPGKEQRTALCATIESWAVIACSAHFSTGGPTYDDPDRTYQVRQAQTMIDALAARTGFRPIFGGDLNVTPDLPVLKALYSGYRECDQGTNRPTKDGMKLDYLFAPTDASWTCQVMSSTGPSDHRAIWGTVHLPA</sequence>
<dbReference type="SUPFAM" id="SSF50405">
    <property type="entry name" value="Actin-crosslinking proteins"/>
    <property type="match status" value="1"/>
</dbReference>
<name>A0ABW1CRB1_9ACTN</name>
<dbReference type="Gene3D" id="3.60.10.10">
    <property type="entry name" value="Endonuclease/exonuclease/phosphatase"/>
    <property type="match status" value="1"/>
</dbReference>
<gene>
    <name evidence="3" type="ORF">ACFPZ3_24300</name>
</gene>
<dbReference type="GO" id="GO:0004519">
    <property type="term" value="F:endonuclease activity"/>
    <property type="evidence" value="ECO:0007669"/>
    <property type="project" value="UniProtKB-KW"/>
</dbReference>
<evidence type="ECO:0000313" key="4">
    <source>
        <dbReference type="Proteomes" id="UP001596058"/>
    </source>
</evidence>
<dbReference type="EMBL" id="JBHSPA010000027">
    <property type="protein sequence ID" value="MFC5827006.1"/>
    <property type="molecule type" value="Genomic_DNA"/>
</dbReference>
<dbReference type="RefSeq" id="WP_379516508.1">
    <property type="nucleotide sequence ID" value="NZ_JBHSPA010000027.1"/>
</dbReference>